<name>A0A378IS46_9GAMM</name>
<dbReference type="AlphaFoldDB" id="A0A378IS46"/>
<dbReference type="RefSeq" id="WP_244915256.1">
    <property type="nucleotide sequence ID" value="NZ_UGNY01000001.1"/>
</dbReference>
<dbReference type="EMBL" id="UGNY01000001">
    <property type="protein sequence ID" value="STX37959.1"/>
    <property type="molecule type" value="Genomic_DNA"/>
</dbReference>
<sequence length="184" mass="21525">MSNIAAIRWLPQGKDKPPLIQYMLINSVLDYLISPTEISVTDLKKNINDLFIHIDKFSQPNIPLIVHYKSITKSFGKHRRDSAKFHKLINKILRKRKLLKANSRTISLLKRENLTLFKDALYFLDIDCKTKGCAFIAHLWTIALKATNKRFPQVIKQIWKSKYGITRMTKDSSIKFSEFYAHFL</sequence>
<evidence type="ECO:0000313" key="2">
    <source>
        <dbReference type="Proteomes" id="UP000254033"/>
    </source>
</evidence>
<organism evidence="1 2">
    <name type="scientific">Legionella feeleii</name>
    <dbReference type="NCBI Taxonomy" id="453"/>
    <lineage>
        <taxon>Bacteria</taxon>
        <taxon>Pseudomonadati</taxon>
        <taxon>Pseudomonadota</taxon>
        <taxon>Gammaproteobacteria</taxon>
        <taxon>Legionellales</taxon>
        <taxon>Legionellaceae</taxon>
        <taxon>Legionella</taxon>
    </lineage>
</organism>
<accession>A0A378IS46</accession>
<evidence type="ECO:0000313" key="1">
    <source>
        <dbReference type="EMBL" id="STX37959.1"/>
    </source>
</evidence>
<reference evidence="1 2" key="1">
    <citation type="submission" date="2018-06" db="EMBL/GenBank/DDBJ databases">
        <authorList>
            <consortium name="Pathogen Informatics"/>
            <person name="Doyle S."/>
        </authorList>
    </citation>
    <scope>NUCLEOTIDE SEQUENCE [LARGE SCALE GENOMIC DNA]</scope>
    <source>
        <strain evidence="1 2">NCTC11978</strain>
    </source>
</reference>
<gene>
    <name evidence="1" type="ORF">NCTC11978_01137</name>
</gene>
<dbReference type="Proteomes" id="UP000254033">
    <property type="component" value="Unassembled WGS sequence"/>
</dbReference>
<protein>
    <submittedName>
        <fullName evidence="1">Uncharacterized protein</fullName>
    </submittedName>
</protein>
<proteinExistence type="predicted"/>